<evidence type="ECO:0000256" key="1">
    <source>
        <dbReference type="SAM" id="MobiDB-lite"/>
    </source>
</evidence>
<accession>A0ABY5NP12</accession>
<reference evidence="3 4" key="1">
    <citation type="submission" date="2022-08" db="EMBL/GenBank/DDBJ databases">
        <title>Myroides zhujiangensis sp. nov., a novel bacterium isolated from sediment in the Pearl River Estuary.</title>
        <authorList>
            <person name="Cui L."/>
        </authorList>
    </citation>
    <scope>NUCLEOTIDE SEQUENCE [LARGE SCALE GENOMIC DNA]</scope>
    <source>
        <strain evidence="3 4">SCSIO 72103</strain>
    </source>
</reference>
<organism evidence="3 4">
    <name type="scientific">Paenimyroides aestuarii</name>
    <dbReference type="NCBI Taxonomy" id="2968490"/>
    <lineage>
        <taxon>Bacteria</taxon>
        <taxon>Pseudomonadati</taxon>
        <taxon>Bacteroidota</taxon>
        <taxon>Flavobacteriia</taxon>
        <taxon>Flavobacteriales</taxon>
        <taxon>Flavobacteriaceae</taxon>
        <taxon>Paenimyroides</taxon>
    </lineage>
</organism>
<dbReference type="Proteomes" id="UP001317001">
    <property type="component" value="Chromosome"/>
</dbReference>
<gene>
    <name evidence="3" type="ORF">NPX36_07630</name>
</gene>
<feature type="signal peptide" evidence="2">
    <location>
        <begin position="1"/>
        <end position="21"/>
    </location>
</feature>
<sequence length="72" mass="7505">MKKISFIASLFLLGISATAFAKSNETVKIENKISIAKPIAQGIETVDQSGGGSNSGTVLIPIKPPKPPVIIK</sequence>
<feature type="chain" id="PRO_5045739860" evidence="2">
    <location>
        <begin position="22"/>
        <end position="72"/>
    </location>
</feature>
<protein>
    <submittedName>
        <fullName evidence="3">Uncharacterized protein</fullName>
    </submittedName>
</protein>
<dbReference type="EMBL" id="CP102382">
    <property type="protein sequence ID" value="UUV20239.1"/>
    <property type="molecule type" value="Genomic_DNA"/>
</dbReference>
<evidence type="ECO:0000313" key="4">
    <source>
        <dbReference type="Proteomes" id="UP001317001"/>
    </source>
</evidence>
<keyword evidence="4" id="KW-1185">Reference proteome</keyword>
<feature type="region of interest" description="Disordered" evidence="1">
    <location>
        <begin position="46"/>
        <end position="72"/>
    </location>
</feature>
<evidence type="ECO:0000256" key="2">
    <source>
        <dbReference type="SAM" id="SignalP"/>
    </source>
</evidence>
<keyword evidence="2" id="KW-0732">Signal</keyword>
<dbReference type="RefSeq" id="WP_257498144.1">
    <property type="nucleotide sequence ID" value="NZ_CP102382.1"/>
</dbReference>
<proteinExistence type="predicted"/>
<feature type="compositionally biased region" description="Pro residues" evidence="1">
    <location>
        <begin position="62"/>
        <end position="72"/>
    </location>
</feature>
<evidence type="ECO:0000313" key="3">
    <source>
        <dbReference type="EMBL" id="UUV20239.1"/>
    </source>
</evidence>
<name>A0ABY5NP12_9FLAO</name>